<dbReference type="SUPFAM" id="SSF56672">
    <property type="entry name" value="DNA/RNA polymerases"/>
    <property type="match status" value="1"/>
</dbReference>
<protein>
    <recommendedName>
        <fullName evidence="1">RNA-directed DNA polymerase</fullName>
        <ecNumber evidence="1">2.7.7.49</ecNumber>
    </recommendedName>
</protein>
<dbReference type="GO" id="GO:0015074">
    <property type="term" value="P:DNA integration"/>
    <property type="evidence" value="ECO:0007669"/>
    <property type="project" value="InterPro"/>
</dbReference>
<keyword evidence="5" id="KW-0255">Endonuclease</keyword>
<evidence type="ECO:0000256" key="5">
    <source>
        <dbReference type="ARBA" id="ARBA00022759"/>
    </source>
</evidence>
<keyword evidence="7" id="KW-0695">RNA-directed DNA polymerase</keyword>
<dbReference type="CDD" id="cd09274">
    <property type="entry name" value="RNase_HI_RT_Ty3"/>
    <property type="match status" value="1"/>
</dbReference>
<proteinExistence type="predicted"/>
<dbReference type="Pfam" id="PF00665">
    <property type="entry name" value="rve"/>
    <property type="match status" value="1"/>
</dbReference>
<dbReference type="InterPro" id="IPR041373">
    <property type="entry name" value="RT_RNaseH"/>
</dbReference>
<dbReference type="GO" id="GO:0016787">
    <property type="term" value="F:hydrolase activity"/>
    <property type="evidence" value="ECO:0007669"/>
    <property type="project" value="UniProtKB-KW"/>
</dbReference>
<dbReference type="PANTHER" id="PTHR37984:SF5">
    <property type="entry name" value="PROTEIN NYNRIN-LIKE"/>
    <property type="match status" value="1"/>
</dbReference>
<feature type="compositionally biased region" description="Low complexity" evidence="8">
    <location>
        <begin position="353"/>
        <end position="363"/>
    </location>
</feature>
<dbReference type="InterPro" id="IPR043502">
    <property type="entry name" value="DNA/RNA_pol_sf"/>
</dbReference>
<dbReference type="Pfam" id="PF17917">
    <property type="entry name" value="RT_RNaseH"/>
    <property type="match status" value="1"/>
</dbReference>
<evidence type="ECO:0000256" key="7">
    <source>
        <dbReference type="ARBA" id="ARBA00022918"/>
    </source>
</evidence>
<dbReference type="InterPro" id="IPR001584">
    <property type="entry name" value="Integrase_cat-core"/>
</dbReference>
<dbReference type="InterPro" id="IPR005162">
    <property type="entry name" value="Retrotrans_gag_dom"/>
</dbReference>
<dbReference type="Gene3D" id="2.40.70.10">
    <property type="entry name" value="Acid Proteases"/>
    <property type="match status" value="1"/>
</dbReference>
<dbReference type="InterPro" id="IPR021109">
    <property type="entry name" value="Peptidase_aspartic_dom_sf"/>
</dbReference>
<evidence type="ECO:0000256" key="2">
    <source>
        <dbReference type="ARBA" id="ARBA00022679"/>
    </source>
</evidence>
<dbReference type="CDD" id="cd00303">
    <property type="entry name" value="retropepsin_like"/>
    <property type="match status" value="1"/>
</dbReference>
<feature type="compositionally biased region" description="Basic and acidic residues" evidence="8">
    <location>
        <begin position="33"/>
        <end position="46"/>
    </location>
</feature>
<dbReference type="InterPro" id="IPR036397">
    <property type="entry name" value="RNaseH_sf"/>
</dbReference>
<reference evidence="10 11" key="1">
    <citation type="submission" date="2021-07" db="EMBL/GenBank/DDBJ databases">
        <title>The Aristolochia fimbriata genome: insights into angiosperm evolution, floral development and chemical biosynthesis.</title>
        <authorList>
            <person name="Jiao Y."/>
        </authorList>
    </citation>
    <scope>NUCLEOTIDE SEQUENCE [LARGE SCALE GENOMIC DNA]</scope>
    <source>
        <strain evidence="10">IBCAS-2021</strain>
        <tissue evidence="10">Leaf</tissue>
    </source>
</reference>
<dbReference type="PROSITE" id="PS50994">
    <property type="entry name" value="INTEGRASE"/>
    <property type="match status" value="1"/>
</dbReference>
<dbReference type="EC" id="2.7.7.49" evidence="1"/>
<evidence type="ECO:0000256" key="8">
    <source>
        <dbReference type="SAM" id="MobiDB-lite"/>
    </source>
</evidence>
<feature type="compositionally biased region" description="Basic and acidic residues" evidence="8">
    <location>
        <begin position="469"/>
        <end position="492"/>
    </location>
</feature>
<gene>
    <name evidence="10" type="ORF">H6P81_018059</name>
</gene>
<evidence type="ECO:0000256" key="3">
    <source>
        <dbReference type="ARBA" id="ARBA00022695"/>
    </source>
</evidence>
<organism evidence="10 11">
    <name type="scientific">Aristolochia fimbriata</name>
    <name type="common">White veined hardy Dutchman's pipe vine</name>
    <dbReference type="NCBI Taxonomy" id="158543"/>
    <lineage>
        <taxon>Eukaryota</taxon>
        <taxon>Viridiplantae</taxon>
        <taxon>Streptophyta</taxon>
        <taxon>Embryophyta</taxon>
        <taxon>Tracheophyta</taxon>
        <taxon>Spermatophyta</taxon>
        <taxon>Magnoliopsida</taxon>
        <taxon>Magnoliidae</taxon>
        <taxon>Piperales</taxon>
        <taxon>Aristolochiaceae</taxon>
        <taxon>Aristolochia</taxon>
    </lineage>
</organism>
<name>A0AAV7DZY2_ARIFI</name>
<dbReference type="InterPro" id="IPR012337">
    <property type="entry name" value="RNaseH-like_sf"/>
</dbReference>
<evidence type="ECO:0000313" key="10">
    <source>
        <dbReference type="EMBL" id="KAG9442205.1"/>
    </source>
</evidence>
<dbReference type="GO" id="GO:0003964">
    <property type="term" value="F:RNA-directed DNA polymerase activity"/>
    <property type="evidence" value="ECO:0007669"/>
    <property type="project" value="UniProtKB-KW"/>
</dbReference>
<dbReference type="Gene3D" id="3.30.70.270">
    <property type="match status" value="1"/>
</dbReference>
<dbReference type="Proteomes" id="UP000825729">
    <property type="component" value="Unassembled WGS sequence"/>
</dbReference>
<dbReference type="EMBL" id="JAINDJ010000007">
    <property type="protein sequence ID" value="KAG9442205.1"/>
    <property type="molecule type" value="Genomic_DNA"/>
</dbReference>
<evidence type="ECO:0000259" key="9">
    <source>
        <dbReference type="PROSITE" id="PS50994"/>
    </source>
</evidence>
<keyword evidence="6" id="KW-0378">Hydrolase</keyword>
<feature type="region of interest" description="Disordered" evidence="8">
    <location>
        <begin position="1"/>
        <end position="46"/>
    </location>
</feature>
<dbReference type="InterPro" id="IPR043128">
    <property type="entry name" value="Rev_trsase/Diguanyl_cyclase"/>
</dbReference>
<sequence length="1621" mass="186498">MKTRAGGEPLAEPDTEPERSLLSRRRKGNSAMEDQHQEEGAEKTMEHCVQSNPIAQRSAIVRPKVPSNFEIKPQILSIIQNNYQFGGLSNEDLNEHIEKFLEICDTFRFKDVTNEAVWLRIFPFTLRDRAKSWYHTLPPESIRAWDELQRKFLGKYFPPAKTVKLCNAISNFIQEHDEQLYEAWERFKELLRKCPNHGIPLWMQIETFYNGITVSTRNLIDAAAGGTVNKMTPNEAYELIEEMSSNVYQYLVERSARGRVAGINNIDPILALQAQVESLTNQLSKLHTPSLVAQICDMCGGGHPSQECQAGNVQAVNSFDHANYVSNFCRSNDPYSNTYNPGWRNHPNFSWSNNNQQPNTQQPIAQTRPPPGFQKVAREPEQKSNLEDMISKILANQEKGDALTNSRFQTQEASIRNLEIQMGQLANAISGRNQGTLPSNSEINPKEQIKAISLRSGKILEEQQQPQVEEDKTNQQQDTEREEQRQEREVSKQQKQKGKASKSLSNDDINVDTLPYPARAKKDKLEDKFSKFIDIFKKLKINIPFVEALMQMPQYAKFLKKVLSGKRKIEEQGIVMLTENCSAILKNQLPTKVKDPGSFTIPCEFGSFKFNKVLCDLGASINLMPLSICRKLNLGELKETNIMLQFADRSTKKPNGLIEDVLVRIGKFIYQCDFVVWTWRLNDEEIVFDIKQAIKNPSNSCDDTCYFIDVIDVCAEHVQQEVMMKGNLERCLVQSCTKEDDDPLMQQEVEQLEAEGNKEEDKGTEIKDSSQLELKPLPSSLKYVYLENNAKPVIISSCLNVREEELLIKVLSKHKKAIGWTISDIKGISPTTCMHKILMEDSFKPTIQPQRRLKPTLQEVVKKEVVKLLDAGIIYPISDSKWVSPIQVVPKKGGITVIKNSDDELIPTRTVTGWRVCIDYRKLNSATRKDYFPLPFIDQMLERLAVLVLARCEESNLVLNWEKCHFMVKESIVLGHKISEKGIEVDRAKVEVIEKLPPPTNIKGIRSFLGHVGFYRRFIKDFSKIAKPLSNLLMKDVKFNFDDDCLHAFKLLKEKLISTPIVVAPDWTIPFELMCDASDYAVGVVLGQRKERIFHTIYYASHTLTGPQLNYTTTEKELLAVMYAFEKFRSYLIGSKVIVYTDLAALRHLFAKKDSKPRLIRWILLLQEFDIEIKDKKGAENVVADHLSRLETEEVEKRGISELFLDEIICQINKLSFQAPWFADFTNFLAGGWIPKDLSWQQRKKFLADVKYYFWEDPYLYKSCLDQVIRRCAPETEFESILKHCHDGEVGGHFTQTEQQQRCQRTGNVSRNDEMPLTNILVCELFDVWGIDFMGPFPSYYGFEYILVVVEYASKWVEAIATRTNDARVVLEFLRKNIFTRFGAPRAIISDGGKHFCNTQFAALLKKFGVRHKVATPYHAQTSGQVEVSNREIKSIREKTVSMTRKDWAIKLDDALWAYRTAYKTPIGTTPFRLVYGKACHLPVELEHRAYWATKFLNFDVQKAGEKRLLDLNELEELRYWAYKNAKLYKLKTKKWHDNNIRVKNFEVGQKVLLYNSRLKLFPGKLKSRWQGPYEVVGVSNFGAFEIQHLRNGEKFKVNGNRLKLYQERFLSETSIVHLIT</sequence>
<feature type="region of interest" description="Disordered" evidence="8">
    <location>
        <begin position="346"/>
        <end position="383"/>
    </location>
</feature>
<dbReference type="InterPro" id="IPR050951">
    <property type="entry name" value="Retrovirus_Pol_polyprotein"/>
</dbReference>
<dbReference type="PANTHER" id="PTHR37984">
    <property type="entry name" value="PROTEIN CBG26694"/>
    <property type="match status" value="1"/>
</dbReference>
<evidence type="ECO:0000256" key="6">
    <source>
        <dbReference type="ARBA" id="ARBA00022801"/>
    </source>
</evidence>
<keyword evidence="4" id="KW-0540">Nuclease</keyword>
<dbReference type="Gene3D" id="3.10.10.10">
    <property type="entry name" value="HIV Type 1 Reverse Transcriptase, subunit A, domain 1"/>
    <property type="match status" value="1"/>
</dbReference>
<dbReference type="FunFam" id="3.10.20.370:FF:000001">
    <property type="entry name" value="Retrovirus-related Pol polyprotein from transposon 17.6-like protein"/>
    <property type="match status" value="1"/>
</dbReference>
<accession>A0AAV7DZY2</accession>
<dbReference type="FunFam" id="3.30.70.270:FF:000020">
    <property type="entry name" value="Transposon Tf2-6 polyprotein-like Protein"/>
    <property type="match status" value="1"/>
</dbReference>
<keyword evidence="2" id="KW-0808">Transferase</keyword>
<feature type="domain" description="Integrase catalytic" evidence="9">
    <location>
        <begin position="1312"/>
        <end position="1479"/>
    </location>
</feature>
<keyword evidence="3" id="KW-0548">Nucleotidyltransferase</keyword>
<dbReference type="Gene3D" id="3.30.420.10">
    <property type="entry name" value="Ribonuclease H-like superfamily/Ribonuclease H"/>
    <property type="match status" value="1"/>
</dbReference>
<evidence type="ECO:0000313" key="11">
    <source>
        <dbReference type="Proteomes" id="UP000825729"/>
    </source>
</evidence>
<comment type="caution">
    <text evidence="10">The sequence shown here is derived from an EMBL/GenBank/DDBJ whole genome shotgun (WGS) entry which is preliminary data.</text>
</comment>
<keyword evidence="11" id="KW-1185">Reference proteome</keyword>
<evidence type="ECO:0000256" key="4">
    <source>
        <dbReference type="ARBA" id="ARBA00022722"/>
    </source>
</evidence>
<dbReference type="GO" id="GO:0003676">
    <property type="term" value="F:nucleic acid binding"/>
    <property type="evidence" value="ECO:0007669"/>
    <property type="project" value="InterPro"/>
</dbReference>
<dbReference type="SUPFAM" id="SSF53098">
    <property type="entry name" value="Ribonuclease H-like"/>
    <property type="match status" value="1"/>
</dbReference>
<dbReference type="Pfam" id="PF03732">
    <property type="entry name" value="Retrotrans_gag"/>
    <property type="match status" value="1"/>
</dbReference>
<feature type="region of interest" description="Disordered" evidence="8">
    <location>
        <begin position="461"/>
        <end position="515"/>
    </location>
</feature>
<evidence type="ECO:0000256" key="1">
    <source>
        <dbReference type="ARBA" id="ARBA00012493"/>
    </source>
</evidence>
<dbReference type="GO" id="GO:0004519">
    <property type="term" value="F:endonuclease activity"/>
    <property type="evidence" value="ECO:0007669"/>
    <property type="project" value="UniProtKB-KW"/>
</dbReference>